<proteinExistence type="predicted"/>
<dbReference type="InterPro" id="IPR030395">
    <property type="entry name" value="GP_PDE_dom"/>
</dbReference>
<gene>
    <name evidence="3" type="ORF">CF651_29540</name>
</gene>
<protein>
    <recommendedName>
        <fullName evidence="2">GP-PDE domain-containing protein</fullName>
    </recommendedName>
</protein>
<feature type="chain" id="PRO_5039540795" description="GP-PDE domain-containing protein" evidence="1">
    <location>
        <begin position="31"/>
        <end position="346"/>
    </location>
</feature>
<comment type="caution">
    <text evidence="3">The sequence shown here is derived from an EMBL/GenBank/DDBJ whole genome shotgun (WGS) entry which is preliminary data.</text>
</comment>
<dbReference type="Gene3D" id="3.20.20.190">
    <property type="entry name" value="Phosphatidylinositol (PI) phosphodiesterase"/>
    <property type="match status" value="1"/>
</dbReference>
<sequence length="346" mass="38347">MNRILKLTISMVLSLALWMPSGSISAFANAASTEEWTQYPLIAHALGGIDGVVYTNSLEAFQSNYDKGQRVFEVDLSLTEDGLLAARHDWEGYLAAKFEQDIPADRLDKPLTLKEFQSYKILKEYTPLSFTNIARILQKYPDVYFITDTKETDLALVEKQFTLIRDTANRLDPAILDRLIPEIYSPEMMEKVKSIVAFKHVIFSIYMSSMEPDEVVQYVKDNRIHVVAMPSERASKAFMNKLAKADAVAYVHSLNSVEEVTKFLNMGVHGVYTDFLSYRDLGIDTSAWAGPAAAAASTADGAATAAALHPTIASTAKDTMPSQSASLTKQSAWEALKSFIAEIFSI</sequence>
<dbReference type="InterPro" id="IPR017946">
    <property type="entry name" value="PLC-like_Pdiesterase_TIM-brl"/>
</dbReference>
<dbReference type="RefSeq" id="WP_094018449.1">
    <property type="nucleotide sequence ID" value="NZ_NMQW01000057.1"/>
</dbReference>
<dbReference type="AlphaFoldDB" id="A0A229UHD6"/>
<name>A0A229UHD6_9BACL</name>
<dbReference type="Pfam" id="PF03009">
    <property type="entry name" value="GDPD"/>
    <property type="match status" value="1"/>
</dbReference>
<evidence type="ECO:0000313" key="3">
    <source>
        <dbReference type="EMBL" id="OXM82807.1"/>
    </source>
</evidence>
<dbReference type="GO" id="GO:0008081">
    <property type="term" value="F:phosphoric diester hydrolase activity"/>
    <property type="evidence" value="ECO:0007669"/>
    <property type="project" value="InterPro"/>
</dbReference>
<evidence type="ECO:0000313" key="4">
    <source>
        <dbReference type="Proteomes" id="UP000215509"/>
    </source>
</evidence>
<organism evidence="3 4">
    <name type="scientific">Paenibacillus rigui</name>
    <dbReference type="NCBI Taxonomy" id="554312"/>
    <lineage>
        <taxon>Bacteria</taxon>
        <taxon>Bacillati</taxon>
        <taxon>Bacillota</taxon>
        <taxon>Bacilli</taxon>
        <taxon>Bacillales</taxon>
        <taxon>Paenibacillaceae</taxon>
        <taxon>Paenibacillus</taxon>
    </lineage>
</organism>
<evidence type="ECO:0000256" key="1">
    <source>
        <dbReference type="SAM" id="SignalP"/>
    </source>
</evidence>
<accession>A0A229UHD6</accession>
<reference evidence="3 4" key="1">
    <citation type="submission" date="2017-07" db="EMBL/GenBank/DDBJ databases">
        <title>Genome sequencing and assembly of Paenibacillus rigui.</title>
        <authorList>
            <person name="Mayilraj S."/>
        </authorList>
    </citation>
    <scope>NUCLEOTIDE SEQUENCE [LARGE SCALE GENOMIC DNA]</scope>
    <source>
        <strain evidence="3 4">JCM 16352</strain>
    </source>
</reference>
<feature type="domain" description="GP-PDE" evidence="2">
    <location>
        <begin position="56"/>
        <end position="275"/>
    </location>
</feature>
<evidence type="ECO:0000259" key="2">
    <source>
        <dbReference type="Pfam" id="PF03009"/>
    </source>
</evidence>
<dbReference type="EMBL" id="NMQW01000057">
    <property type="protein sequence ID" value="OXM82807.1"/>
    <property type="molecule type" value="Genomic_DNA"/>
</dbReference>
<dbReference type="CDD" id="cd08583">
    <property type="entry name" value="PI-PLCc_GDPD_SF_unchar1"/>
    <property type="match status" value="1"/>
</dbReference>
<dbReference type="SUPFAM" id="SSF51695">
    <property type="entry name" value="PLC-like phosphodiesterases"/>
    <property type="match status" value="1"/>
</dbReference>
<keyword evidence="1" id="KW-0732">Signal</keyword>
<dbReference type="GO" id="GO:0006629">
    <property type="term" value="P:lipid metabolic process"/>
    <property type="evidence" value="ECO:0007669"/>
    <property type="project" value="InterPro"/>
</dbReference>
<dbReference type="Proteomes" id="UP000215509">
    <property type="component" value="Unassembled WGS sequence"/>
</dbReference>
<dbReference type="OrthoDB" id="2033680at2"/>
<keyword evidence="4" id="KW-1185">Reference proteome</keyword>
<feature type="signal peptide" evidence="1">
    <location>
        <begin position="1"/>
        <end position="30"/>
    </location>
</feature>